<keyword evidence="3 5" id="KW-0067">ATP-binding</keyword>
<dbReference type="GO" id="GO:0005524">
    <property type="term" value="F:ATP binding"/>
    <property type="evidence" value="ECO:0007669"/>
    <property type="project" value="UniProtKB-KW"/>
</dbReference>
<comment type="caution">
    <text evidence="5">The sequence shown here is derived from an EMBL/GenBank/DDBJ whole genome shotgun (WGS) entry which is preliminary data.</text>
</comment>
<keyword evidence="6" id="KW-1185">Reference proteome</keyword>
<evidence type="ECO:0000259" key="4">
    <source>
        <dbReference type="PROSITE" id="PS50893"/>
    </source>
</evidence>
<dbReference type="InterPro" id="IPR027417">
    <property type="entry name" value="P-loop_NTPase"/>
</dbReference>
<dbReference type="InterPro" id="IPR017871">
    <property type="entry name" value="ABC_transporter-like_CS"/>
</dbReference>
<dbReference type="Gene3D" id="3.40.50.300">
    <property type="entry name" value="P-loop containing nucleotide triphosphate hydrolases"/>
    <property type="match status" value="1"/>
</dbReference>
<dbReference type="CDD" id="cd03214">
    <property type="entry name" value="ABC_Iron-Siderophores_B12_Hemin"/>
    <property type="match status" value="1"/>
</dbReference>
<dbReference type="FunFam" id="3.40.50.300:FF:000134">
    <property type="entry name" value="Iron-enterobactin ABC transporter ATP-binding protein"/>
    <property type="match status" value="1"/>
</dbReference>
<name>A0A9X2S3P4_9FIRM</name>
<evidence type="ECO:0000256" key="2">
    <source>
        <dbReference type="ARBA" id="ARBA00022741"/>
    </source>
</evidence>
<accession>A0A9X2S3P4</accession>
<reference evidence="5" key="1">
    <citation type="submission" date="2022-07" db="EMBL/GenBank/DDBJ databases">
        <title>Enhanced cultured diversity of the mouse gut microbiota enables custom-made synthetic communities.</title>
        <authorList>
            <person name="Afrizal A."/>
        </authorList>
    </citation>
    <scope>NUCLEOTIDE SEQUENCE</scope>
    <source>
        <strain evidence="5">DSM 29482</strain>
    </source>
</reference>
<dbReference type="OrthoDB" id="9799337at2"/>
<dbReference type="PANTHER" id="PTHR42734:SF19">
    <property type="entry name" value="IRON COMPOUNDS ABC TRANSPORTER, ATP-BINDING PROTEIN"/>
    <property type="match status" value="1"/>
</dbReference>
<feature type="domain" description="ABC transporter" evidence="4">
    <location>
        <begin position="3"/>
        <end position="238"/>
    </location>
</feature>
<protein>
    <submittedName>
        <fullName evidence="5">ABC transporter ATP-binding protein</fullName>
    </submittedName>
</protein>
<dbReference type="AlphaFoldDB" id="A0A9X2S3P4"/>
<keyword evidence="2" id="KW-0547">Nucleotide-binding</keyword>
<proteinExistence type="predicted"/>
<dbReference type="PROSITE" id="PS50893">
    <property type="entry name" value="ABC_TRANSPORTER_2"/>
    <property type="match status" value="1"/>
</dbReference>
<dbReference type="InterPro" id="IPR050153">
    <property type="entry name" value="Metal_Ion_Import_ABC"/>
</dbReference>
<dbReference type="GO" id="GO:0016887">
    <property type="term" value="F:ATP hydrolysis activity"/>
    <property type="evidence" value="ECO:0007669"/>
    <property type="project" value="InterPro"/>
</dbReference>
<organism evidence="5 6">
    <name type="scientific">Anaerosalibacter massiliensis</name>
    <dbReference type="NCBI Taxonomy" id="1347392"/>
    <lineage>
        <taxon>Bacteria</taxon>
        <taxon>Bacillati</taxon>
        <taxon>Bacillota</taxon>
        <taxon>Tissierellia</taxon>
        <taxon>Tissierellales</taxon>
        <taxon>Sporanaerobacteraceae</taxon>
        <taxon>Anaerosalibacter</taxon>
    </lineage>
</organism>
<sequence length="254" mass="28670">MRIEARNLAYGFNNNIVGSNIYFEVAKGEMLFILGPNGVGKTTLIKTILNLLGPLDGDILIDNLSISDFNRKELGRIFAYVPQNNSFNFPFKVIDMILMGRTPYLEKFQTPKKKDYEIAFNSLEILNISHLENKPFTNISGGEKQLVLIARALTQEANFLVLDEPTSSLDFGNEVKLLKILEKLSKRGMGVIMATHNPNHAVKKSGKILLLKGKKDFYFGSSLETLTKERLEKVYETKVDVAFTKKDKKVFISI</sequence>
<evidence type="ECO:0000256" key="3">
    <source>
        <dbReference type="ARBA" id="ARBA00022840"/>
    </source>
</evidence>
<dbReference type="Pfam" id="PF00005">
    <property type="entry name" value="ABC_tran"/>
    <property type="match status" value="1"/>
</dbReference>
<dbReference type="EMBL" id="JANJZL010000001">
    <property type="protein sequence ID" value="MCR2042975.1"/>
    <property type="molecule type" value="Genomic_DNA"/>
</dbReference>
<dbReference type="PROSITE" id="PS00211">
    <property type="entry name" value="ABC_TRANSPORTER_1"/>
    <property type="match status" value="1"/>
</dbReference>
<keyword evidence="1" id="KW-0813">Transport</keyword>
<dbReference type="PANTHER" id="PTHR42734">
    <property type="entry name" value="METAL TRANSPORT SYSTEM ATP-BINDING PROTEIN TM_0124-RELATED"/>
    <property type="match status" value="1"/>
</dbReference>
<dbReference type="SUPFAM" id="SSF52540">
    <property type="entry name" value="P-loop containing nucleoside triphosphate hydrolases"/>
    <property type="match status" value="1"/>
</dbReference>
<evidence type="ECO:0000256" key="1">
    <source>
        <dbReference type="ARBA" id="ARBA00022448"/>
    </source>
</evidence>
<dbReference type="RefSeq" id="WP_042681333.1">
    <property type="nucleotide sequence ID" value="NZ_CABKTM010000043.1"/>
</dbReference>
<gene>
    <name evidence="5" type="ORF">NSA23_02470</name>
</gene>
<dbReference type="InterPro" id="IPR003439">
    <property type="entry name" value="ABC_transporter-like_ATP-bd"/>
</dbReference>
<dbReference type="SMART" id="SM00382">
    <property type="entry name" value="AAA"/>
    <property type="match status" value="1"/>
</dbReference>
<evidence type="ECO:0000313" key="6">
    <source>
        <dbReference type="Proteomes" id="UP001142078"/>
    </source>
</evidence>
<dbReference type="InterPro" id="IPR003593">
    <property type="entry name" value="AAA+_ATPase"/>
</dbReference>
<evidence type="ECO:0000313" key="5">
    <source>
        <dbReference type="EMBL" id="MCR2042975.1"/>
    </source>
</evidence>
<dbReference type="Proteomes" id="UP001142078">
    <property type="component" value="Unassembled WGS sequence"/>
</dbReference>